<dbReference type="AlphaFoldDB" id="A0A2D0N152"/>
<reference evidence="5 6" key="1">
    <citation type="submission" date="2017-10" db="EMBL/GenBank/DDBJ databases">
        <title>The draft genome sequence of Lewinella nigricans NBRC 102662.</title>
        <authorList>
            <person name="Wang K."/>
        </authorList>
    </citation>
    <scope>NUCLEOTIDE SEQUENCE [LARGE SCALE GENOMIC DNA]</scope>
    <source>
        <strain evidence="5 6">NBRC 102662</strain>
    </source>
</reference>
<dbReference type="InterPro" id="IPR020449">
    <property type="entry name" value="Tscrpt_reg_AraC-type_HTH"/>
</dbReference>
<sequence length="70" mass="7907">MPALTGLSVSSFIATFRLEKAQHLLFNTELLVKDIAYQTGFNSTDYFGKLYKEKFGKTPGQDRNMDPNNS</sequence>
<dbReference type="SMART" id="SM00342">
    <property type="entry name" value="HTH_ARAC"/>
    <property type="match status" value="1"/>
</dbReference>
<dbReference type="Pfam" id="PF12833">
    <property type="entry name" value="HTH_18"/>
    <property type="match status" value="1"/>
</dbReference>
<dbReference type="PANTHER" id="PTHR43280">
    <property type="entry name" value="ARAC-FAMILY TRANSCRIPTIONAL REGULATOR"/>
    <property type="match status" value="1"/>
</dbReference>
<dbReference type="PANTHER" id="PTHR43280:SF2">
    <property type="entry name" value="HTH-TYPE TRANSCRIPTIONAL REGULATOR EXSA"/>
    <property type="match status" value="1"/>
</dbReference>
<dbReference type="OrthoDB" id="1007602at2"/>
<evidence type="ECO:0000256" key="2">
    <source>
        <dbReference type="ARBA" id="ARBA00023125"/>
    </source>
</evidence>
<keyword evidence="2" id="KW-0238">DNA-binding</keyword>
<dbReference type="RefSeq" id="WP_099154436.1">
    <property type="nucleotide sequence ID" value="NZ_PDUD01000043.1"/>
</dbReference>
<dbReference type="PROSITE" id="PS01124">
    <property type="entry name" value="HTH_ARAC_FAMILY_2"/>
    <property type="match status" value="1"/>
</dbReference>
<dbReference type="EMBL" id="PDUD01000043">
    <property type="protein sequence ID" value="PHN02244.1"/>
    <property type="molecule type" value="Genomic_DNA"/>
</dbReference>
<dbReference type="InterPro" id="IPR009057">
    <property type="entry name" value="Homeodomain-like_sf"/>
</dbReference>
<dbReference type="Gene3D" id="1.10.10.60">
    <property type="entry name" value="Homeodomain-like"/>
    <property type="match status" value="1"/>
</dbReference>
<keyword evidence="6" id="KW-1185">Reference proteome</keyword>
<dbReference type="InterPro" id="IPR018062">
    <property type="entry name" value="HTH_AraC-typ_CS"/>
</dbReference>
<comment type="caution">
    <text evidence="5">The sequence shown here is derived from an EMBL/GenBank/DDBJ whole genome shotgun (WGS) entry which is preliminary data.</text>
</comment>
<dbReference type="GO" id="GO:0043565">
    <property type="term" value="F:sequence-specific DNA binding"/>
    <property type="evidence" value="ECO:0007669"/>
    <property type="project" value="InterPro"/>
</dbReference>
<evidence type="ECO:0000313" key="5">
    <source>
        <dbReference type="EMBL" id="PHN02244.1"/>
    </source>
</evidence>
<protein>
    <recommendedName>
        <fullName evidence="4">HTH araC/xylS-type domain-containing protein</fullName>
    </recommendedName>
</protein>
<organism evidence="5 6">
    <name type="scientific">Flavilitoribacter nigricans (strain ATCC 23147 / DSM 23189 / NBRC 102662 / NCIMB 1420 / SS-2)</name>
    <name type="common">Lewinella nigricans</name>
    <dbReference type="NCBI Taxonomy" id="1122177"/>
    <lineage>
        <taxon>Bacteria</taxon>
        <taxon>Pseudomonadati</taxon>
        <taxon>Bacteroidota</taxon>
        <taxon>Saprospiria</taxon>
        <taxon>Saprospirales</taxon>
        <taxon>Lewinellaceae</taxon>
        <taxon>Flavilitoribacter</taxon>
    </lineage>
</organism>
<evidence type="ECO:0000313" key="6">
    <source>
        <dbReference type="Proteomes" id="UP000223913"/>
    </source>
</evidence>
<keyword evidence="1" id="KW-0805">Transcription regulation</keyword>
<feature type="domain" description="HTH araC/xylS-type" evidence="4">
    <location>
        <begin position="1"/>
        <end position="65"/>
    </location>
</feature>
<evidence type="ECO:0000259" key="4">
    <source>
        <dbReference type="PROSITE" id="PS01124"/>
    </source>
</evidence>
<evidence type="ECO:0000256" key="1">
    <source>
        <dbReference type="ARBA" id="ARBA00023015"/>
    </source>
</evidence>
<dbReference type="SUPFAM" id="SSF46689">
    <property type="entry name" value="Homeodomain-like"/>
    <property type="match status" value="1"/>
</dbReference>
<name>A0A2D0N152_FLAN2</name>
<dbReference type="InterPro" id="IPR018060">
    <property type="entry name" value="HTH_AraC"/>
</dbReference>
<accession>A0A2D0N152</accession>
<gene>
    <name evidence="5" type="ORF">CRP01_33165</name>
</gene>
<dbReference type="Proteomes" id="UP000223913">
    <property type="component" value="Unassembled WGS sequence"/>
</dbReference>
<dbReference type="PRINTS" id="PR00032">
    <property type="entry name" value="HTHARAC"/>
</dbReference>
<evidence type="ECO:0000256" key="3">
    <source>
        <dbReference type="ARBA" id="ARBA00023163"/>
    </source>
</evidence>
<proteinExistence type="predicted"/>
<dbReference type="GO" id="GO:0003700">
    <property type="term" value="F:DNA-binding transcription factor activity"/>
    <property type="evidence" value="ECO:0007669"/>
    <property type="project" value="InterPro"/>
</dbReference>
<keyword evidence="3" id="KW-0804">Transcription</keyword>
<dbReference type="PROSITE" id="PS00041">
    <property type="entry name" value="HTH_ARAC_FAMILY_1"/>
    <property type="match status" value="1"/>
</dbReference>